<dbReference type="Proteomes" id="UP000028006">
    <property type="component" value="Unassembled WGS sequence"/>
</dbReference>
<dbReference type="EMBL" id="JOKG01000002">
    <property type="protein sequence ID" value="KEQ14550.1"/>
    <property type="molecule type" value="Genomic_DNA"/>
</dbReference>
<sequence>MTNFEKLDLAFRQASAFIVGGNVCGDYSLSYLDDPEDGNIAFYIYGERGLYREYFVSKEMINNGTIRTCHQLTVTYYEGKPLTIQPLFPRLDSAT</sequence>
<dbReference type="AlphaFoldDB" id="A0A081N7X9"/>
<evidence type="ECO:0000313" key="1">
    <source>
        <dbReference type="EMBL" id="KEQ14550.1"/>
    </source>
</evidence>
<dbReference type="RefSeq" id="WP_034874487.1">
    <property type="nucleotide sequence ID" value="NZ_JOKG01000002.1"/>
</dbReference>
<dbReference type="EMBL" id="JOKG01000002">
    <property type="protein sequence ID" value="KEQ14552.1"/>
    <property type="molecule type" value="Genomic_DNA"/>
</dbReference>
<name>A0A081N7X9_9GAMM</name>
<reference evidence="2 3" key="1">
    <citation type="submission" date="2014-06" db="EMBL/GenBank/DDBJ databases">
        <title>Whole Genome Sequences of Three Symbiotic Endozoicomonas Bacteria.</title>
        <authorList>
            <person name="Neave M.J."/>
            <person name="Apprill A."/>
            <person name="Voolstra C.R."/>
        </authorList>
    </citation>
    <scope>NUCLEOTIDE SEQUENCE [LARGE SCALE GENOMIC DNA]</scope>
    <source>
        <strain evidence="2 3">LMG 24815</strain>
    </source>
</reference>
<gene>
    <name evidence="1" type="ORF">GZ77_09465</name>
    <name evidence="2" type="ORF">GZ77_09475</name>
</gene>
<accession>A0A081N7X9</accession>
<evidence type="ECO:0000313" key="2">
    <source>
        <dbReference type="EMBL" id="KEQ14552.1"/>
    </source>
</evidence>
<evidence type="ECO:0000313" key="3">
    <source>
        <dbReference type="Proteomes" id="UP000028006"/>
    </source>
</evidence>
<comment type="caution">
    <text evidence="2">The sequence shown here is derived from an EMBL/GenBank/DDBJ whole genome shotgun (WGS) entry which is preliminary data.</text>
</comment>
<keyword evidence="3" id="KW-1185">Reference proteome</keyword>
<protein>
    <submittedName>
        <fullName evidence="2">Uncharacterized protein</fullName>
    </submittedName>
</protein>
<proteinExistence type="predicted"/>
<organism evidence="2 3">
    <name type="scientific">Endozoicomonas montiporae</name>
    <dbReference type="NCBI Taxonomy" id="1027273"/>
    <lineage>
        <taxon>Bacteria</taxon>
        <taxon>Pseudomonadati</taxon>
        <taxon>Pseudomonadota</taxon>
        <taxon>Gammaproteobacteria</taxon>
        <taxon>Oceanospirillales</taxon>
        <taxon>Endozoicomonadaceae</taxon>
        <taxon>Endozoicomonas</taxon>
    </lineage>
</organism>